<name>A0ABR2CCT5_9ROSI</name>
<proteinExistence type="predicted"/>
<sequence>MGTIASSFLKTSAGHNCFILSENKCRFQAWSSCSMSTIMEIQPITGFTLAHHLTQTPLMFVLVGKTTDDDPSPAAADARLGARYFLGSNPNRLTSTSLIMPTTSVRNLAYH</sequence>
<evidence type="ECO:0000313" key="2">
    <source>
        <dbReference type="Proteomes" id="UP001472677"/>
    </source>
</evidence>
<dbReference type="Proteomes" id="UP001472677">
    <property type="component" value="Unassembled WGS sequence"/>
</dbReference>
<gene>
    <name evidence="1" type="ORF">V6N12_032215</name>
</gene>
<reference evidence="1 2" key="1">
    <citation type="journal article" date="2024" name="G3 (Bethesda)">
        <title>Genome assembly of Hibiscus sabdariffa L. provides insights into metabolisms of medicinal natural products.</title>
        <authorList>
            <person name="Kim T."/>
        </authorList>
    </citation>
    <scope>NUCLEOTIDE SEQUENCE [LARGE SCALE GENOMIC DNA]</scope>
    <source>
        <strain evidence="1">TK-2024</strain>
        <tissue evidence="1">Old leaves</tissue>
    </source>
</reference>
<organism evidence="1 2">
    <name type="scientific">Hibiscus sabdariffa</name>
    <name type="common">roselle</name>
    <dbReference type="NCBI Taxonomy" id="183260"/>
    <lineage>
        <taxon>Eukaryota</taxon>
        <taxon>Viridiplantae</taxon>
        <taxon>Streptophyta</taxon>
        <taxon>Embryophyta</taxon>
        <taxon>Tracheophyta</taxon>
        <taxon>Spermatophyta</taxon>
        <taxon>Magnoliopsida</taxon>
        <taxon>eudicotyledons</taxon>
        <taxon>Gunneridae</taxon>
        <taxon>Pentapetalae</taxon>
        <taxon>rosids</taxon>
        <taxon>malvids</taxon>
        <taxon>Malvales</taxon>
        <taxon>Malvaceae</taxon>
        <taxon>Malvoideae</taxon>
        <taxon>Hibiscus</taxon>
    </lineage>
</organism>
<keyword evidence="2" id="KW-1185">Reference proteome</keyword>
<protein>
    <submittedName>
        <fullName evidence="1">Uncharacterized protein</fullName>
    </submittedName>
</protein>
<comment type="caution">
    <text evidence="1">The sequence shown here is derived from an EMBL/GenBank/DDBJ whole genome shotgun (WGS) entry which is preliminary data.</text>
</comment>
<dbReference type="EMBL" id="JBBPBM010000056">
    <property type="protein sequence ID" value="KAK8517015.1"/>
    <property type="molecule type" value="Genomic_DNA"/>
</dbReference>
<evidence type="ECO:0000313" key="1">
    <source>
        <dbReference type="EMBL" id="KAK8517015.1"/>
    </source>
</evidence>
<accession>A0ABR2CCT5</accession>